<protein>
    <submittedName>
        <fullName evidence="1">Uncharacterized protein</fullName>
    </submittedName>
</protein>
<organism evidence="1 2">
    <name type="scientific">Spiromyces aspiralis</name>
    <dbReference type="NCBI Taxonomy" id="68401"/>
    <lineage>
        <taxon>Eukaryota</taxon>
        <taxon>Fungi</taxon>
        <taxon>Fungi incertae sedis</taxon>
        <taxon>Zoopagomycota</taxon>
        <taxon>Kickxellomycotina</taxon>
        <taxon>Kickxellomycetes</taxon>
        <taxon>Kickxellales</taxon>
        <taxon>Kickxellaceae</taxon>
        <taxon>Spiromyces</taxon>
    </lineage>
</organism>
<keyword evidence="2" id="KW-1185">Reference proteome</keyword>
<accession>A0ACC1HNE9</accession>
<proteinExistence type="predicted"/>
<reference evidence="1" key="1">
    <citation type="submission" date="2022-06" db="EMBL/GenBank/DDBJ databases">
        <title>Phylogenomic reconstructions and comparative analyses of Kickxellomycotina fungi.</title>
        <authorList>
            <person name="Reynolds N.K."/>
            <person name="Stajich J.E."/>
            <person name="Barry K."/>
            <person name="Grigoriev I.V."/>
            <person name="Crous P."/>
            <person name="Smith M.E."/>
        </authorList>
    </citation>
    <scope>NUCLEOTIDE SEQUENCE</scope>
    <source>
        <strain evidence="1">RSA 2271</strain>
    </source>
</reference>
<gene>
    <name evidence="1" type="ORF">EV182_004838</name>
</gene>
<comment type="caution">
    <text evidence="1">The sequence shown here is derived from an EMBL/GenBank/DDBJ whole genome shotgun (WGS) entry which is preliminary data.</text>
</comment>
<evidence type="ECO:0000313" key="1">
    <source>
        <dbReference type="EMBL" id="KAJ1678073.1"/>
    </source>
</evidence>
<dbReference type="Proteomes" id="UP001145114">
    <property type="component" value="Unassembled WGS sequence"/>
</dbReference>
<sequence>MQPTNYHRHGLYYHKVAKSLGVLDYRPTTIELPAQDPRSPCSELAPSLPSTTTDSTIASTPELILTHENSSTTSINSLPLDSLTHLEFHSVTADDADDVTVNYASVEEAKGSTGIESVASTTEGQDAGTTDMLAYDHIDFDEWLADSRDWLVSRSFRRVALTYCDLCGPNAQTLFDLLNSCDSTKANNVIEEIDFGYNSRL</sequence>
<evidence type="ECO:0000313" key="2">
    <source>
        <dbReference type="Proteomes" id="UP001145114"/>
    </source>
</evidence>
<name>A0ACC1HNE9_9FUNG</name>
<dbReference type="EMBL" id="JAMZIH010001577">
    <property type="protein sequence ID" value="KAJ1678073.1"/>
    <property type="molecule type" value="Genomic_DNA"/>
</dbReference>
<feature type="non-terminal residue" evidence="1">
    <location>
        <position position="201"/>
    </location>
</feature>